<dbReference type="Pfam" id="PF14111">
    <property type="entry name" value="DUF4283"/>
    <property type="match status" value="1"/>
</dbReference>
<organism evidence="3 4">
    <name type="scientific">Tagetes erecta</name>
    <name type="common">African marigold</name>
    <dbReference type="NCBI Taxonomy" id="13708"/>
    <lineage>
        <taxon>Eukaryota</taxon>
        <taxon>Viridiplantae</taxon>
        <taxon>Streptophyta</taxon>
        <taxon>Embryophyta</taxon>
        <taxon>Tracheophyta</taxon>
        <taxon>Spermatophyta</taxon>
        <taxon>Magnoliopsida</taxon>
        <taxon>eudicotyledons</taxon>
        <taxon>Gunneridae</taxon>
        <taxon>Pentapetalae</taxon>
        <taxon>asterids</taxon>
        <taxon>campanulids</taxon>
        <taxon>Asterales</taxon>
        <taxon>Asteraceae</taxon>
        <taxon>Asteroideae</taxon>
        <taxon>Heliantheae alliance</taxon>
        <taxon>Tageteae</taxon>
        <taxon>Tagetes</taxon>
    </lineage>
</organism>
<reference evidence="3" key="1">
    <citation type="journal article" date="2023" name="bioRxiv">
        <title>Improved chromosome-level genome assembly for marigold (Tagetes erecta).</title>
        <authorList>
            <person name="Jiang F."/>
            <person name="Yuan L."/>
            <person name="Wang S."/>
            <person name="Wang H."/>
            <person name="Xu D."/>
            <person name="Wang A."/>
            <person name="Fan W."/>
        </authorList>
    </citation>
    <scope>NUCLEOTIDE SEQUENCE</scope>
    <source>
        <strain evidence="3">WSJ</strain>
        <tissue evidence="3">Leaf</tissue>
    </source>
</reference>
<feature type="region of interest" description="Disordered" evidence="1">
    <location>
        <begin position="488"/>
        <end position="513"/>
    </location>
</feature>
<dbReference type="Proteomes" id="UP001229421">
    <property type="component" value="Unassembled WGS sequence"/>
</dbReference>
<dbReference type="AlphaFoldDB" id="A0AAD8P1D9"/>
<proteinExistence type="predicted"/>
<keyword evidence="4" id="KW-1185">Reference proteome</keyword>
<feature type="compositionally biased region" description="Low complexity" evidence="1">
    <location>
        <begin position="64"/>
        <end position="76"/>
    </location>
</feature>
<feature type="domain" description="DUF4283" evidence="2">
    <location>
        <begin position="153"/>
        <end position="234"/>
    </location>
</feature>
<evidence type="ECO:0000313" key="4">
    <source>
        <dbReference type="Proteomes" id="UP001229421"/>
    </source>
</evidence>
<accession>A0AAD8P1D9</accession>
<dbReference type="InterPro" id="IPR025558">
    <property type="entry name" value="DUF4283"/>
</dbReference>
<sequence>MKGGNLASKVLKIDGNPRCNLLNQEKAIRGSSINPNLPHGVDTAKQNDTTNLEPHGVDTAKQNDTTSHTTDSSHMTDSAHNHTADASVGSLAHATSVNDAPGKSNLNTTYAAIVQPKSELPITPVKFGYMVNEEKKEGFDVVLPKETVRMICNKLEFTLYGYFLGDRVAYPVVEYFAKTHWKKFGLQKSMMNANGFFFFKFNDRKGMMDVIEAGPWIIRNKPIILNVWSPNTKLHKDDIKNVSVWVKLHDIPLVAYSDVGLSLLVSQIGTPKLLDSFTSSMCANTWGRSSFARALVEISADAGFKEEISVAIPELEGDGFGAAHVMVEYEWKPPRCGHCCVFGHNDADCTNTNKHEQTTNAREDDKGFKEVKGKKAAKRFGVALKKPQFEYRPVNKKGKEVQHVTKQVTKIDTMETKSGSNMGKSDLTTSNPFEALSVEKIDEIETDKVKGNTDKESSRFDSDSEVDEVLDMDNGMARYMMSMAMALESPSGSKRAGTPSTSGVNGLSDILDY</sequence>
<protein>
    <recommendedName>
        <fullName evidence="2">DUF4283 domain-containing protein</fullName>
    </recommendedName>
</protein>
<evidence type="ECO:0000256" key="1">
    <source>
        <dbReference type="SAM" id="MobiDB-lite"/>
    </source>
</evidence>
<name>A0AAD8P1D9_TARER</name>
<dbReference type="PANTHER" id="PTHR31286:SF99">
    <property type="entry name" value="DUF4283 DOMAIN-CONTAINING PROTEIN"/>
    <property type="match status" value="1"/>
</dbReference>
<comment type="caution">
    <text evidence="3">The sequence shown here is derived from an EMBL/GenBank/DDBJ whole genome shotgun (WGS) entry which is preliminary data.</text>
</comment>
<evidence type="ECO:0000313" key="3">
    <source>
        <dbReference type="EMBL" id="KAK1429783.1"/>
    </source>
</evidence>
<dbReference type="PANTHER" id="PTHR31286">
    <property type="entry name" value="GLYCINE-RICH CELL WALL STRUCTURAL PROTEIN 1.8-LIKE"/>
    <property type="match status" value="1"/>
</dbReference>
<dbReference type="EMBL" id="JAUHHV010000003">
    <property type="protein sequence ID" value="KAK1429783.1"/>
    <property type="molecule type" value="Genomic_DNA"/>
</dbReference>
<evidence type="ECO:0000259" key="2">
    <source>
        <dbReference type="Pfam" id="PF14111"/>
    </source>
</evidence>
<dbReference type="InterPro" id="IPR040256">
    <property type="entry name" value="At4g02000-like"/>
</dbReference>
<gene>
    <name evidence="3" type="ORF">QVD17_12009</name>
</gene>
<feature type="region of interest" description="Disordered" evidence="1">
    <location>
        <begin position="30"/>
        <end position="81"/>
    </location>
</feature>